<dbReference type="PROSITE" id="PS01358">
    <property type="entry name" value="ZF_RANBP2_1"/>
    <property type="match status" value="1"/>
</dbReference>
<comment type="caution">
    <text evidence="7">The sequence shown here is derived from an EMBL/GenBank/DDBJ whole genome shotgun (WGS) entry which is preliminary data.</text>
</comment>
<organism evidence="7 8">
    <name type="scientific">Pythium insidiosum</name>
    <name type="common">Pythiosis disease agent</name>
    <dbReference type="NCBI Taxonomy" id="114742"/>
    <lineage>
        <taxon>Eukaryota</taxon>
        <taxon>Sar</taxon>
        <taxon>Stramenopiles</taxon>
        <taxon>Oomycota</taxon>
        <taxon>Peronosporomycetes</taxon>
        <taxon>Pythiales</taxon>
        <taxon>Pythiaceae</taxon>
        <taxon>Pythium</taxon>
    </lineage>
</organism>
<protein>
    <recommendedName>
        <fullName evidence="6">RanBP2-type domain-containing protein</fullName>
    </recommendedName>
</protein>
<proteinExistence type="predicted"/>
<feature type="domain" description="RanBP2-type" evidence="6">
    <location>
        <begin position="13"/>
        <end position="42"/>
    </location>
</feature>
<gene>
    <name evidence="7" type="ORF">P43SY_007797</name>
</gene>
<accession>A0AAD5LI28</accession>
<feature type="compositionally biased region" description="Low complexity" evidence="5">
    <location>
        <begin position="481"/>
        <end position="508"/>
    </location>
</feature>
<evidence type="ECO:0000313" key="7">
    <source>
        <dbReference type="EMBL" id="KAJ0401863.1"/>
    </source>
</evidence>
<evidence type="ECO:0000259" key="6">
    <source>
        <dbReference type="PROSITE" id="PS50199"/>
    </source>
</evidence>
<keyword evidence="1" id="KW-0479">Metal-binding</keyword>
<evidence type="ECO:0000256" key="3">
    <source>
        <dbReference type="ARBA" id="ARBA00022833"/>
    </source>
</evidence>
<evidence type="ECO:0000256" key="1">
    <source>
        <dbReference type="ARBA" id="ARBA00022723"/>
    </source>
</evidence>
<evidence type="ECO:0000256" key="4">
    <source>
        <dbReference type="PROSITE-ProRule" id="PRU00322"/>
    </source>
</evidence>
<feature type="compositionally biased region" description="Basic and acidic residues" evidence="5">
    <location>
        <begin position="340"/>
        <end position="361"/>
    </location>
</feature>
<feature type="region of interest" description="Disordered" evidence="5">
    <location>
        <begin position="106"/>
        <end position="148"/>
    </location>
</feature>
<name>A0AAD5LI28_PYTIN</name>
<keyword evidence="3" id="KW-0862">Zinc</keyword>
<dbReference type="PROSITE" id="PS50199">
    <property type="entry name" value="ZF_RANBP2_2"/>
    <property type="match status" value="1"/>
</dbReference>
<dbReference type="InterPro" id="IPR001876">
    <property type="entry name" value="Znf_RanBP2"/>
</dbReference>
<dbReference type="Gene3D" id="2.30.30.380">
    <property type="entry name" value="Zn-finger domain of Sec23/24"/>
    <property type="match status" value="1"/>
</dbReference>
<dbReference type="InterPro" id="IPR036443">
    <property type="entry name" value="Znf_RanBP2_sf"/>
</dbReference>
<feature type="region of interest" description="Disordered" evidence="5">
    <location>
        <begin position="178"/>
        <end position="289"/>
    </location>
</feature>
<feature type="region of interest" description="Disordered" evidence="5">
    <location>
        <begin position="35"/>
        <end position="90"/>
    </location>
</feature>
<keyword evidence="2 4" id="KW-0863">Zinc-finger</keyword>
<dbReference type="GO" id="GO:0008270">
    <property type="term" value="F:zinc ion binding"/>
    <property type="evidence" value="ECO:0007669"/>
    <property type="project" value="UniProtKB-KW"/>
</dbReference>
<feature type="compositionally biased region" description="Basic residues" evidence="5">
    <location>
        <begin position="417"/>
        <end position="428"/>
    </location>
</feature>
<dbReference type="AlphaFoldDB" id="A0AAD5LI28"/>
<feature type="region of interest" description="Disordered" evidence="5">
    <location>
        <begin position="410"/>
        <end position="523"/>
    </location>
</feature>
<feature type="compositionally biased region" description="Low complexity" evidence="5">
    <location>
        <begin position="77"/>
        <end position="90"/>
    </location>
</feature>
<dbReference type="Proteomes" id="UP001209570">
    <property type="component" value="Unassembled WGS sequence"/>
</dbReference>
<evidence type="ECO:0000256" key="5">
    <source>
        <dbReference type="SAM" id="MobiDB-lite"/>
    </source>
</evidence>
<feature type="compositionally biased region" description="Basic residues" evidence="5">
    <location>
        <begin position="113"/>
        <end position="123"/>
    </location>
</feature>
<sequence>MATPSRRRRRRVVREEWHCEMCTLINTWRDRECAACGQERPEPADDEEPPPQPPAPAPAPAQTAPAVPPPVEWQPLSTATSGGSAGSSASSFRSVVGVFFATTATSSAWRQRPQLRLHRKRPRPPSSNDSSVAVPHANMGAVDAPSGPVAASDLMKEELADTQDDEAYAEAPSFSLLAPNTLFSDPPAPAPLHEQDEPAPRFNLLGISNGAPPPTPAPIDLAGSEPEDDDAVEYVSHGDVTDARLAQAGLDLTDSDDDDGKGARVLRRKSREGVYVSGNNSPPSSTSAFANHDLIDLASSPPDEEEFNDDLNANGARQYLDYDDDFENPYASFPDPVLEDEYRSRRETSFRDVEEISDHEPPQPYNSQPRYSRRPALRAFEHFVCVEDLDGDPSCKIDYRSMFADSGRGKSYADRFAKRRRESQKRKRSQAEAGNSAAASGGGRSTGGKRAKKTERRASTGRAASTAAASKRGAKAKAKRGSSGTGRVASSGAASRRASAPPSFYSASTVNHYDPSSADIGDDVSTMAWEGVGSAGYF</sequence>
<feature type="region of interest" description="Disordered" evidence="5">
    <location>
        <begin position="322"/>
        <end position="372"/>
    </location>
</feature>
<dbReference type="SUPFAM" id="SSF90209">
    <property type="entry name" value="Ran binding protein zinc finger-like"/>
    <property type="match status" value="1"/>
</dbReference>
<evidence type="ECO:0000256" key="2">
    <source>
        <dbReference type="ARBA" id="ARBA00022771"/>
    </source>
</evidence>
<feature type="compositionally biased region" description="Low complexity" evidence="5">
    <location>
        <begin position="460"/>
        <end position="471"/>
    </location>
</feature>
<evidence type="ECO:0000313" key="8">
    <source>
        <dbReference type="Proteomes" id="UP001209570"/>
    </source>
</evidence>
<dbReference type="EMBL" id="JAKCXM010000116">
    <property type="protein sequence ID" value="KAJ0401863.1"/>
    <property type="molecule type" value="Genomic_DNA"/>
</dbReference>
<feature type="compositionally biased region" description="Pro residues" evidence="5">
    <location>
        <begin position="50"/>
        <end position="59"/>
    </location>
</feature>
<feature type="compositionally biased region" description="Polar residues" evidence="5">
    <location>
        <begin position="277"/>
        <end position="289"/>
    </location>
</feature>
<keyword evidence="8" id="KW-1185">Reference proteome</keyword>
<dbReference type="SMART" id="SM00547">
    <property type="entry name" value="ZnF_RBZ"/>
    <property type="match status" value="1"/>
</dbReference>
<reference evidence="7" key="1">
    <citation type="submission" date="2021-12" db="EMBL/GenBank/DDBJ databases">
        <title>Prjna785345.</title>
        <authorList>
            <person name="Rujirawat T."/>
            <person name="Krajaejun T."/>
        </authorList>
    </citation>
    <scope>NUCLEOTIDE SEQUENCE</scope>
    <source>
        <strain evidence="7">Pi057C3</strain>
    </source>
</reference>